<comment type="catalytic activity">
    <reaction evidence="20">
        <text>hexadecanoyl-CoA + H2O = hexadecanoate + CoA + H(+)</text>
        <dbReference type="Rhea" id="RHEA:16645"/>
        <dbReference type="ChEBI" id="CHEBI:7896"/>
        <dbReference type="ChEBI" id="CHEBI:15377"/>
        <dbReference type="ChEBI" id="CHEBI:15378"/>
        <dbReference type="ChEBI" id="CHEBI:57287"/>
        <dbReference type="ChEBI" id="CHEBI:57379"/>
        <dbReference type="EC" id="3.1.2.2"/>
    </reaction>
    <physiologicalReaction direction="left-to-right" evidence="20">
        <dbReference type="Rhea" id="RHEA:16646"/>
    </physiologicalReaction>
</comment>
<dbReference type="SUPFAM" id="SSF54637">
    <property type="entry name" value="Thioesterase/thiol ester dehydrase-isomerase"/>
    <property type="match status" value="1"/>
</dbReference>
<dbReference type="PANTHER" id="PTHR12418">
    <property type="entry name" value="ACYL-COENZYME A THIOESTERASE THEM4"/>
    <property type="match status" value="1"/>
</dbReference>
<dbReference type="STRING" id="1229780.BN381_10319"/>
<feature type="domain" description="Thioesterase" evidence="25">
    <location>
        <begin position="166"/>
        <end position="237"/>
    </location>
</feature>
<dbReference type="Pfam" id="PF03061">
    <property type="entry name" value="4HBT"/>
    <property type="match status" value="1"/>
</dbReference>
<evidence type="ECO:0000256" key="6">
    <source>
        <dbReference type="ARBA" id="ARBA00022703"/>
    </source>
</evidence>
<comment type="catalytic activity">
    <reaction evidence="23">
        <text>tetradecanoyl-CoA + H2O = tetradecanoate + CoA + H(+)</text>
        <dbReference type="Rhea" id="RHEA:40119"/>
        <dbReference type="ChEBI" id="CHEBI:15377"/>
        <dbReference type="ChEBI" id="CHEBI:15378"/>
        <dbReference type="ChEBI" id="CHEBI:30807"/>
        <dbReference type="ChEBI" id="CHEBI:57287"/>
        <dbReference type="ChEBI" id="CHEBI:57385"/>
    </reaction>
    <physiologicalReaction direction="left-to-right" evidence="23">
        <dbReference type="Rhea" id="RHEA:40120"/>
    </physiologicalReaction>
</comment>
<dbReference type="HOGENOM" id="CLU_094961_1_0_11"/>
<evidence type="ECO:0000256" key="1">
    <source>
        <dbReference type="ARBA" id="ARBA00004170"/>
    </source>
</evidence>
<sequence length="266" mass="28425">MGDIMSSAATGDSATEAEVASTATFPNSSTISRIERLDQIEITPQRVALRRVAAEMRAIIEGLTSTSTDAAALDGIASELADIATLIAEHPKGRVYEGFAELANAGRLTPDNPEVQALAAEMYATFDHSPFIGLANPLSPPMSLHMHSDEVTGTVTFGSAYEGPPGNVHGGYVAAVFDELLGSTQGLSGAQGMTAYLHTDYRSPTPLHTELTMRAWVHDRVDRKIRVRGTIHAGERLTAECEGLFISMQPGVFKQLLNDRAELDDA</sequence>
<dbReference type="InterPro" id="IPR029069">
    <property type="entry name" value="HotDog_dom_sf"/>
</dbReference>
<dbReference type="EMBL" id="CANL01000001">
    <property type="protein sequence ID" value="CCM62088.1"/>
    <property type="molecule type" value="Genomic_DNA"/>
</dbReference>
<evidence type="ECO:0000256" key="10">
    <source>
        <dbReference type="ARBA" id="ARBA00023098"/>
    </source>
</evidence>
<evidence type="ECO:0000256" key="21">
    <source>
        <dbReference type="ARBA" id="ARBA00047969"/>
    </source>
</evidence>
<dbReference type="Gene3D" id="3.10.129.10">
    <property type="entry name" value="Hotdog Thioesterase"/>
    <property type="match status" value="1"/>
</dbReference>
<evidence type="ECO:0000256" key="5">
    <source>
        <dbReference type="ARBA" id="ARBA00022490"/>
    </source>
</evidence>
<evidence type="ECO:0000256" key="24">
    <source>
        <dbReference type="SAM" id="MobiDB-lite"/>
    </source>
</evidence>
<dbReference type="AlphaFoldDB" id="R4YW32"/>
<organism evidence="26 27">
    <name type="scientific">Candidatus Neomicrothrix parvicella RN1</name>
    <dbReference type="NCBI Taxonomy" id="1229780"/>
    <lineage>
        <taxon>Bacteria</taxon>
        <taxon>Bacillati</taxon>
        <taxon>Actinomycetota</taxon>
        <taxon>Acidimicrobiia</taxon>
        <taxon>Acidimicrobiales</taxon>
        <taxon>Microthrixaceae</taxon>
        <taxon>Candidatus Neomicrothrix</taxon>
    </lineage>
</organism>
<gene>
    <name evidence="26" type="ORF">BN381_10319</name>
</gene>
<dbReference type="GO" id="GO:0016020">
    <property type="term" value="C:membrane"/>
    <property type="evidence" value="ECO:0007669"/>
    <property type="project" value="UniProtKB-SubCell"/>
</dbReference>
<evidence type="ECO:0000256" key="17">
    <source>
        <dbReference type="ARBA" id="ARBA00040123"/>
    </source>
</evidence>
<keyword evidence="6" id="KW-0053">Apoptosis</keyword>
<evidence type="ECO:0000256" key="4">
    <source>
        <dbReference type="ARBA" id="ARBA00022475"/>
    </source>
</evidence>
<evidence type="ECO:0000313" key="26">
    <source>
        <dbReference type="EMBL" id="CCM62088.1"/>
    </source>
</evidence>
<dbReference type="EC" id="3.1.2.2" evidence="16"/>
<keyword evidence="5" id="KW-0963">Cytoplasm</keyword>
<evidence type="ECO:0000256" key="3">
    <source>
        <dbReference type="ARBA" id="ARBA00004632"/>
    </source>
</evidence>
<evidence type="ECO:0000259" key="25">
    <source>
        <dbReference type="Pfam" id="PF03061"/>
    </source>
</evidence>
<comment type="catalytic activity">
    <reaction evidence="14">
        <text>(9Z)-octadecenoyl-CoA + H2O = (9Z)-octadecenoate + CoA + H(+)</text>
        <dbReference type="Rhea" id="RHEA:40139"/>
        <dbReference type="ChEBI" id="CHEBI:15377"/>
        <dbReference type="ChEBI" id="CHEBI:15378"/>
        <dbReference type="ChEBI" id="CHEBI:30823"/>
        <dbReference type="ChEBI" id="CHEBI:57287"/>
        <dbReference type="ChEBI" id="CHEBI:57387"/>
    </reaction>
    <physiologicalReaction direction="left-to-right" evidence="14">
        <dbReference type="Rhea" id="RHEA:40140"/>
    </physiologicalReaction>
</comment>
<dbReference type="InterPro" id="IPR006683">
    <property type="entry name" value="Thioestr_dom"/>
</dbReference>
<comment type="caution">
    <text evidence="26">The sequence shown here is derived from an EMBL/GenBank/DDBJ whole genome shotgun (WGS) entry which is preliminary data.</text>
</comment>
<evidence type="ECO:0000256" key="7">
    <source>
        <dbReference type="ARBA" id="ARBA00022801"/>
    </source>
</evidence>
<dbReference type="eggNOG" id="COG2050">
    <property type="taxonomic scope" value="Bacteria"/>
</dbReference>
<keyword evidence="11" id="KW-0472">Membrane</keyword>
<comment type="subcellular location">
    <subcellularLocation>
        <location evidence="3">Cell projection</location>
        <location evidence="3">Ruffle membrane</location>
    </subcellularLocation>
    <subcellularLocation>
        <location evidence="2">Cytoplasm</location>
    </subcellularLocation>
    <subcellularLocation>
        <location evidence="1">Membrane</location>
        <topology evidence="1">Peripheral membrane protein</topology>
    </subcellularLocation>
</comment>
<dbReference type="Proteomes" id="UP000018291">
    <property type="component" value="Unassembled WGS sequence"/>
</dbReference>
<keyword evidence="7" id="KW-0378">Hydrolase</keyword>
<keyword evidence="10" id="KW-0443">Lipid metabolism</keyword>
<evidence type="ECO:0000256" key="9">
    <source>
        <dbReference type="ARBA" id="ARBA00022946"/>
    </source>
</evidence>
<dbReference type="GO" id="GO:0006631">
    <property type="term" value="P:fatty acid metabolic process"/>
    <property type="evidence" value="ECO:0007669"/>
    <property type="project" value="UniProtKB-KW"/>
</dbReference>
<evidence type="ECO:0000256" key="22">
    <source>
        <dbReference type="ARBA" id="ARBA00048074"/>
    </source>
</evidence>
<evidence type="ECO:0000313" key="27">
    <source>
        <dbReference type="Proteomes" id="UP000018291"/>
    </source>
</evidence>
<accession>R4YW32</accession>
<name>R4YW32_9ACTN</name>
<evidence type="ECO:0000256" key="2">
    <source>
        <dbReference type="ARBA" id="ARBA00004496"/>
    </source>
</evidence>
<evidence type="ECO:0000256" key="13">
    <source>
        <dbReference type="ARBA" id="ARBA00035852"/>
    </source>
</evidence>
<dbReference type="OrthoDB" id="3474675at2"/>
<protein>
    <recommendedName>
        <fullName evidence="17">Acyl-coenzyme A thioesterase THEM4</fullName>
        <ecNumber evidence="16">3.1.2.2</ecNumber>
    </recommendedName>
    <alternativeName>
        <fullName evidence="18">Thioesterase superfamily member 4</fullName>
    </alternativeName>
</protein>
<comment type="similarity">
    <text evidence="15">Belongs to the THEM4/THEM5 thioesterase family.</text>
</comment>
<evidence type="ECO:0000256" key="11">
    <source>
        <dbReference type="ARBA" id="ARBA00023136"/>
    </source>
</evidence>
<keyword evidence="12" id="KW-0966">Cell projection</keyword>
<evidence type="ECO:0000256" key="23">
    <source>
        <dbReference type="ARBA" id="ARBA00048180"/>
    </source>
</evidence>
<dbReference type="PANTHER" id="PTHR12418:SF19">
    <property type="entry name" value="ACYL-COENZYME A THIOESTERASE THEM4"/>
    <property type="match status" value="1"/>
</dbReference>
<dbReference type="GO" id="GO:0016787">
    <property type="term" value="F:hydrolase activity"/>
    <property type="evidence" value="ECO:0007669"/>
    <property type="project" value="UniProtKB-KW"/>
</dbReference>
<evidence type="ECO:0000256" key="15">
    <source>
        <dbReference type="ARBA" id="ARBA00038456"/>
    </source>
</evidence>
<dbReference type="CDD" id="cd03443">
    <property type="entry name" value="PaaI_thioesterase"/>
    <property type="match status" value="1"/>
</dbReference>
<dbReference type="GO" id="GO:0005737">
    <property type="term" value="C:cytoplasm"/>
    <property type="evidence" value="ECO:0007669"/>
    <property type="project" value="UniProtKB-SubCell"/>
</dbReference>
<evidence type="ECO:0000256" key="16">
    <source>
        <dbReference type="ARBA" id="ARBA00038848"/>
    </source>
</evidence>
<keyword evidence="9" id="KW-0809">Transit peptide</keyword>
<keyword evidence="8" id="KW-0276">Fatty acid metabolism</keyword>
<evidence type="ECO:0000256" key="20">
    <source>
        <dbReference type="ARBA" id="ARBA00047734"/>
    </source>
</evidence>
<dbReference type="InterPro" id="IPR052365">
    <property type="entry name" value="THEM4/THEM5_acyl-CoA_thioest"/>
</dbReference>
<evidence type="ECO:0000256" key="19">
    <source>
        <dbReference type="ARBA" id="ARBA00047588"/>
    </source>
</evidence>
<keyword evidence="27" id="KW-1185">Reference proteome</keyword>
<comment type="catalytic activity">
    <reaction evidence="21">
        <text>decanoyl-CoA + H2O = decanoate + CoA + H(+)</text>
        <dbReference type="Rhea" id="RHEA:40059"/>
        <dbReference type="ChEBI" id="CHEBI:15377"/>
        <dbReference type="ChEBI" id="CHEBI:15378"/>
        <dbReference type="ChEBI" id="CHEBI:27689"/>
        <dbReference type="ChEBI" id="CHEBI:57287"/>
        <dbReference type="ChEBI" id="CHEBI:61430"/>
    </reaction>
    <physiologicalReaction direction="left-to-right" evidence="21">
        <dbReference type="Rhea" id="RHEA:40060"/>
    </physiologicalReaction>
</comment>
<comment type="catalytic activity">
    <reaction evidence="22">
        <text>dodecanoyl-CoA + H2O = dodecanoate + CoA + H(+)</text>
        <dbReference type="Rhea" id="RHEA:30135"/>
        <dbReference type="ChEBI" id="CHEBI:15377"/>
        <dbReference type="ChEBI" id="CHEBI:15378"/>
        <dbReference type="ChEBI" id="CHEBI:18262"/>
        <dbReference type="ChEBI" id="CHEBI:57287"/>
        <dbReference type="ChEBI" id="CHEBI:57375"/>
    </reaction>
    <physiologicalReaction direction="left-to-right" evidence="22">
        <dbReference type="Rhea" id="RHEA:30136"/>
    </physiologicalReaction>
</comment>
<proteinExistence type="inferred from homology"/>
<feature type="region of interest" description="Disordered" evidence="24">
    <location>
        <begin position="1"/>
        <end position="21"/>
    </location>
</feature>
<comment type="catalytic activity">
    <reaction evidence="19">
        <text>octanoyl-CoA + H2O = octanoate + CoA + H(+)</text>
        <dbReference type="Rhea" id="RHEA:30143"/>
        <dbReference type="ChEBI" id="CHEBI:15377"/>
        <dbReference type="ChEBI" id="CHEBI:15378"/>
        <dbReference type="ChEBI" id="CHEBI:25646"/>
        <dbReference type="ChEBI" id="CHEBI:57287"/>
        <dbReference type="ChEBI" id="CHEBI:57386"/>
    </reaction>
    <physiologicalReaction direction="left-to-right" evidence="19">
        <dbReference type="Rhea" id="RHEA:30144"/>
    </physiologicalReaction>
</comment>
<keyword evidence="4" id="KW-1003">Cell membrane</keyword>
<reference evidence="26 27" key="1">
    <citation type="journal article" date="2013" name="ISME J.">
        <title>Metabolic model for the filamentous 'Candidatus Microthrix parvicella' based on genomic and metagenomic analyses.</title>
        <authorList>
            <person name="Jon McIlroy S."/>
            <person name="Kristiansen R."/>
            <person name="Albertsen M."/>
            <person name="Michael Karst S."/>
            <person name="Rossetti S."/>
            <person name="Lund Nielsen J."/>
            <person name="Tandoi V."/>
            <person name="James Seviour R."/>
            <person name="Nielsen P.H."/>
        </authorList>
    </citation>
    <scope>NUCLEOTIDE SEQUENCE [LARGE SCALE GENOMIC DNA]</scope>
    <source>
        <strain evidence="26 27">RN1</strain>
    </source>
</reference>
<evidence type="ECO:0000256" key="8">
    <source>
        <dbReference type="ARBA" id="ARBA00022832"/>
    </source>
</evidence>
<evidence type="ECO:0000256" key="12">
    <source>
        <dbReference type="ARBA" id="ARBA00023273"/>
    </source>
</evidence>
<evidence type="ECO:0000256" key="14">
    <source>
        <dbReference type="ARBA" id="ARBA00037002"/>
    </source>
</evidence>
<evidence type="ECO:0000256" key="18">
    <source>
        <dbReference type="ARBA" id="ARBA00043210"/>
    </source>
</evidence>
<comment type="catalytic activity">
    <reaction evidence="13">
        <text>(5Z,8Z,11Z,14Z)-eicosatetraenoyl-CoA + H2O = (5Z,8Z,11Z,14Z)-eicosatetraenoate + CoA + H(+)</text>
        <dbReference type="Rhea" id="RHEA:40151"/>
        <dbReference type="ChEBI" id="CHEBI:15377"/>
        <dbReference type="ChEBI" id="CHEBI:15378"/>
        <dbReference type="ChEBI" id="CHEBI:32395"/>
        <dbReference type="ChEBI" id="CHEBI:57287"/>
        <dbReference type="ChEBI" id="CHEBI:57368"/>
    </reaction>
    <physiologicalReaction direction="left-to-right" evidence="13">
        <dbReference type="Rhea" id="RHEA:40152"/>
    </physiologicalReaction>
</comment>